<dbReference type="EMBL" id="LBFI01000053">
    <property type="protein sequence ID" value="KKM44782.1"/>
    <property type="molecule type" value="Genomic_DNA"/>
</dbReference>
<keyword evidence="1" id="KW-0472">Membrane</keyword>
<accession>A0A0U1PRX3</accession>
<evidence type="ECO:0000313" key="2">
    <source>
        <dbReference type="EMBL" id="KKM44782.1"/>
    </source>
</evidence>
<evidence type="ECO:0000313" key="3">
    <source>
        <dbReference type="EMBL" id="PPI15507.1"/>
    </source>
</evidence>
<dbReference type="Proteomes" id="UP000237966">
    <property type="component" value="Unassembled WGS sequence"/>
</dbReference>
<dbReference type="Proteomes" id="UP000052979">
    <property type="component" value="Unassembled WGS sequence"/>
</dbReference>
<dbReference type="InterPro" id="IPR017195">
    <property type="entry name" value="ABC_thiamin-permease_prd"/>
</dbReference>
<dbReference type="OrthoDB" id="8017424at2"/>
<organism evidence="2 4">
    <name type="scientific">Rathayibacter toxicus</name>
    <dbReference type="NCBI Taxonomy" id="145458"/>
    <lineage>
        <taxon>Bacteria</taxon>
        <taxon>Bacillati</taxon>
        <taxon>Actinomycetota</taxon>
        <taxon>Actinomycetes</taxon>
        <taxon>Micrococcales</taxon>
        <taxon>Microbacteriaceae</taxon>
        <taxon>Rathayibacter</taxon>
    </lineage>
</organism>
<gene>
    <name evidence="3" type="ORF">C5C51_05625</name>
    <name evidence="2" type="ORF">VT73_08620</name>
</gene>
<dbReference type="STRING" id="145458.APU90_00650"/>
<dbReference type="PATRIC" id="fig|145458.8.peg.1962"/>
<proteinExistence type="predicted"/>
<dbReference type="Pfam" id="PF09819">
    <property type="entry name" value="ABC_cobalt"/>
    <property type="match status" value="1"/>
</dbReference>
<dbReference type="PIRSF" id="PIRSF037394">
    <property type="entry name" value="ABC_thiamine-permease_YkoE_prd"/>
    <property type="match status" value="1"/>
</dbReference>
<protein>
    <submittedName>
        <fullName evidence="2">Membrane protein</fullName>
    </submittedName>
</protein>
<dbReference type="eggNOG" id="COG4721">
    <property type="taxonomic scope" value="Bacteria"/>
</dbReference>
<feature type="transmembrane region" description="Helical" evidence="1">
    <location>
        <begin position="48"/>
        <end position="70"/>
    </location>
</feature>
<keyword evidence="4" id="KW-1185">Reference proteome</keyword>
<reference evidence="2 4" key="1">
    <citation type="submission" date="2015-04" db="EMBL/GenBank/DDBJ databases">
        <title>Draft genome sequence of Rathayibacter toxicus strain FH-142 (AKA 70134 or CS 32), a Western Australian isolate.</title>
        <authorList>
            <consortium name="Consortium for Microbial Forensics and Genomics (microFORGE)"/>
            <person name="Knight B.M."/>
            <person name="Roberts D.P."/>
            <person name="Lin D."/>
            <person name="Hari K."/>
            <person name="Fletcher J."/>
            <person name="Melcher U."/>
            <person name="Blagden T."/>
            <person name="Luster D.G."/>
            <person name="Sechler A.J."/>
            <person name="Schneider W.L."/>
            <person name="Winegar R.A."/>
        </authorList>
    </citation>
    <scope>NUCLEOTIDE SEQUENCE [LARGE SCALE GENOMIC DNA]</scope>
    <source>
        <strain evidence="2 4">FH142</strain>
    </source>
</reference>
<comment type="caution">
    <text evidence="2">The sequence shown here is derived from an EMBL/GenBank/DDBJ whole genome shotgun (WGS) entry which is preliminary data.</text>
</comment>
<evidence type="ECO:0000256" key="1">
    <source>
        <dbReference type="SAM" id="Phobius"/>
    </source>
</evidence>
<reference evidence="3 5" key="2">
    <citation type="submission" date="2018-02" db="EMBL/GenBank/DDBJ databases">
        <title>Bacteriophage NCPPB3778 and a type I-E CRISPR drive the evolution of the US Biological Select Agent, Rathayibacter toxicus.</title>
        <authorList>
            <person name="Davis E.W.II."/>
            <person name="Tabima J.F."/>
            <person name="Weisberg A.J."/>
            <person name="Lopes L.D."/>
            <person name="Wiseman M.S."/>
            <person name="Wiseman M.S."/>
            <person name="Pupko T."/>
            <person name="Belcher M.S."/>
            <person name="Sechler A.J."/>
            <person name="Tancos M.A."/>
            <person name="Schroeder B.K."/>
            <person name="Murray T.D."/>
            <person name="Luster D.G."/>
            <person name="Schneider W.L."/>
            <person name="Rogers E."/>
            <person name="Andreote F.D."/>
            <person name="Grunwald N.J."/>
            <person name="Putnam M.L."/>
            <person name="Chang J.H."/>
        </authorList>
    </citation>
    <scope>NUCLEOTIDE SEQUENCE [LARGE SCALE GENOMIC DNA]</scope>
    <source>
        <strain evidence="3 5">FH99</strain>
    </source>
</reference>
<keyword evidence="1" id="KW-0812">Transmembrane</keyword>
<sequence length="214" mass="22010">MKTQNRGIISSARDGRDLRWRVVDIVVVSVVAVASGVVYWAWGLVTNVIGIAVNFLPGLAGVLGGGWLFAGVLGGLIVRKPGAALYAELVAAVVESMLGTQWGFLVLVSGLIQGLGAESVFALSLYRSGRLPVAFVAGAASGLGLAFNDLLLSYPASDPLFAGVYVGSSVVSGAVLAGLLPWCAVRALAASGVLYRFVSGREARLVETAGPVHQ</sequence>
<feature type="transmembrane region" description="Helical" evidence="1">
    <location>
        <begin position="21"/>
        <end position="42"/>
    </location>
</feature>
<name>A0A0U1PRX3_9MICO</name>
<feature type="transmembrane region" description="Helical" evidence="1">
    <location>
        <begin position="133"/>
        <end position="154"/>
    </location>
</feature>
<keyword evidence="1" id="KW-1133">Transmembrane helix</keyword>
<dbReference type="EMBL" id="PSWU01000007">
    <property type="protein sequence ID" value="PPI15507.1"/>
    <property type="molecule type" value="Genomic_DNA"/>
</dbReference>
<evidence type="ECO:0000313" key="4">
    <source>
        <dbReference type="Proteomes" id="UP000052979"/>
    </source>
</evidence>
<evidence type="ECO:0000313" key="5">
    <source>
        <dbReference type="Proteomes" id="UP000237966"/>
    </source>
</evidence>
<dbReference type="AlphaFoldDB" id="A0A0U1PRX3"/>